<sequence>MYSYHSRVNPNPRNAFTVLDEPSLQGLVGYMKSRKCRHVVLMVSISTSAGIPDFRSPRTGELHTWYLFEHNLAKLNLPFPEAVFDLSYFRENPQPFYTLAHELYPGKYNPTLTHAFIRVLDNHNLLHRCFTQNIDTLERRAGVPPSKIVEAHGSFASQRCIGCRRPFDDERMKRCVLNRIVPRCETCNSLVKPDIVFFGESLPLEFARAAREVPLADLLIIIGTSLTVNPFAALANMPSELCPRVLINLEQVGDLGFRPDDVLLLGKCDEVVHKLCRELGWENEL</sequence>
<name>A0A0D7A2J5_9AGAR</name>
<dbReference type="GO" id="GO:0046872">
    <property type="term" value="F:metal ion binding"/>
    <property type="evidence" value="ECO:0007669"/>
    <property type="project" value="UniProtKB-KW"/>
</dbReference>
<keyword evidence="6 11" id="KW-0862">Zinc</keyword>
<protein>
    <recommendedName>
        <fullName evidence="3">protein acetyllysine N-acetyltransferase</fullName>
        <ecNumber evidence="3">2.3.1.286</ecNumber>
    </recommendedName>
</protein>
<dbReference type="PROSITE" id="PS50305">
    <property type="entry name" value="SIRTUIN"/>
    <property type="match status" value="1"/>
</dbReference>
<keyword evidence="15" id="KW-1185">Reference proteome</keyword>
<evidence type="ECO:0000259" key="13">
    <source>
        <dbReference type="PROSITE" id="PS50305"/>
    </source>
</evidence>
<comment type="similarity">
    <text evidence="2">Belongs to the sirtuin family. Class I subfamily.</text>
</comment>
<dbReference type="CDD" id="cd01408">
    <property type="entry name" value="SIRT1"/>
    <property type="match status" value="1"/>
</dbReference>
<evidence type="ECO:0000313" key="14">
    <source>
        <dbReference type="EMBL" id="KIY44940.1"/>
    </source>
</evidence>
<feature type="binding site" evidence="11 12">
    <location>
        <position position="184"/>
    </location>
    <ligand>
        <name>Zn(2+)</name>
        <dbReference type="ChEBI" id="CHEBI:29105"/>
    </ligand>
</feature>
<dbReference type="InterPro" id="IPR029035">
    <property type="entry name" value="DHS-like_NAD/FAD-binding_dom"/>
</dbReference>
<feature type="binding site" evidence="10">
    <location>
        <begin position="248"/>
        <end position="250"/>
    </location>
    <ligand>
        <name>NAD(+)</name>
        <dbReference type="ChEBI" id="CHEBI:57540"/>
    </ligand>
</feature>
<dbReference type="InterPro" id="IPR050134">
    <property type="entry name" value="NAD-dep_sirtuin_deacylases"/>
</dbReference>
<feature type="active site" description="Proton acceptor" evidence="9 12">
    <location>
        <position position="152"/>
    </location>
</feature>
<feature type="binding site" evidence="11 12">
    <location>
        <position position="163"/>
    </location>
    <ligand>
        <name>Zn(2+)</name>
        <dbReference type="ChEBI" id="CHEBI:29105"/>
    </ligand>
</feature>
<dbReference type="GO" id="GO:0017136">
    <property type="term" value="F:histone deacetylase activity, NAD-dependent"/>
    <property type="evidence" value="ECO:0007669"/>
    <property type="project" value="InterPro"/>
</dbReference>
<comment type="subcellular location">
    <subcellularLocation>
        <location evidence="1">Mitochondrion</location>
    </subcellularLocation>
</comment>
<dbReference type="GO" id="GO:0005634">
    <property type="term" value="C:nucleus"/>
    <property type="evidence" value="ECO:0007669"/>
    <property type="project" value="TreeGrafter"/>
</dbReference>
<dbReference type="AlphaFoldDB" id="A0A0D7A2J5"/>
<feature type="binding site" evidence="10">
    <location>
        <begin position="224"/>
        <end position="225"/>
    </location>
    <ligand>
        <name>NAD(+)</name>
        <dbReference type="ChEBI" id="CHEBI:57540"/>
    </ligand>
</feature>
<evidence type="ECO:0000256" key="1">
    <source>
        <dbReference type="ARBA" id="ARBA00004173"/>
    </source>
</evidence>
<dbReference type="Proteomes" id="UP000054144">
    <property type="component" value="Unassembled WGS sequence"/>
</dbReference>
<evidence type="ECO:0000256" key="5">
    <source>
        <dbReference type="ARBA" id="ARBA00022723"/>
    </source>
</evidence>
<organism evidence="14 15">
    <name type="scientific">Fistulina hepatica ATCC 64428</name>
    <dbReference type="NCBI Taxonomy" id="1128425"/>
    <lineage>
        <taxon>Eukaryota</taxon>
        <taxon>Fungi</taxon>
        <taxon>Dikarya</taxon>
        <taxon>Basidiomycota</taxon>
        <taxon>Agaricomycotina</taxon>
        <taxon>Agaricomycetes</taxon>
        <taxon>Agaricomycetidae</taxon>
        <taxon>Agaricales</taxon>
        <taxon>Fistulinaceae</taxon>
        <taxon>Fistulina</taxon>
    </lineage>
</organism>
<feature type="non-terminal residue" evidence="14">
    <location>
        <position position="285"/>
    </location>
</feature>
<evidence type="ECO:0000256" key="2">
    <source>
        <dbReference type="ARBA" id="ARBA00006924"/>
    </source>
</evidence>
<dbReference type="Gene3D" id="3.30.1600.10">
    <property type="entry name" value="SIR2/SIRT2 'Small Domain"/>
    <property type="match status" value="1"/>
</dbReference>
<evidence type="ECO:0000256" key="4">
    <source>
        <dbReference type="ARBA" id="ARBA00022679"/>
    </source>
</evidence>
<dbReference type="InterPro" id="IPR026590">
    <property type="entry name" value="Ssirtuin_cat_dom"/>
</dbReference>
<dbReference type="Pfam" id="PF02146">
    <property type="entry name" value="SIR2"/>
    <property type="match status" value="1"/>
</dbReference>
<evidence type="ECO:0000256" key="9">
    <source>
        <dbReference type="PIRSR" id="PIRSR037938-1"/>
    </source>
</evidence>
<dbReference type="SUPFAM" id="SSF52467">
    <property type="entry name" value="DHS-like NAD/FAD-binding domain"/>
    <property type="match status" value="1"/>
</dbReference>
<gene>
    <name evidence="14" type="ORF">FISHEDRAFT_50363</name>
</gene>
<dbReference type="PANTHER" id="PTHR11085:SF6">
    <property type="entry name" value="NAD-DEPENDENT PROTEIN DEACETYLASE SIRTUIN-2"/>
    <property type="match status" value="1"/>
</dbReference>
<dbReference type="Gene3D" id="3.40.50.1220">
    <property type="entry name" value="TPP-binding domain"/>
    <property type="match status" value="1"/>
</dbReference>
<evidence type="ECO:0000256" key="12">
    <source>
        <dbReference type="PROSITE-ProRule" id="PRU00236"/>
    </source>
</evidence>
<dbReference type="InterPro" id="IPR026591">
    <property type="entry name" value="Sirtuin_cat_small_dom_sf"/>
</dbReference>
<dbReference type="EC" id="2.3.1.286" evidence="3"/>
<evidence type="ECO:0000313" key="15">
    <source>
        <dbReference type="Proteomes" id="UP000054144"/>
    </source>
</evidence>
<dbReference type="PANTHER" id="PTHR11085">
    <property type="entry name" value="NAD-DEPENDENT PROTEIN DEACYLASE SIRTUIN-5, MITOCHONDRIAL-RELATED"/>
    <property type="match status" value="1"/>
</dbReference>
<feature type="binding site" evidence="11 12">
    <location>
        <position position="160"/>
    </location>
    <ligand>
        <name>Zn(2+)</name>
        <dbReference type="ChEBI" id="CHEBI:29105"/>
    </ligand>
</feature>
<keyword evidence="4" id="KW-0808">Transferase</keyword>
<reference evidence="14 15" key="1">
    <citation type="journal article" date="2015" name="Fungal Genet. Biol.">
        <title>Evolution of novel wood decay mechanisms in Agaricales revealed by the genome sequences of Fistulina hepatica and Cylindrobasidium torrendii.</title>
        <authorList>
            <person name="Floudas D."/>
            <person name="Held B.W."/>
            <person name="Riley R."/>
            <person name="Nagy L.G."/>
            <person name="Koehler G."/>
            <person name="Ransdell A.S."/>
            <person name="Younus H."/>
            <person name="Chow J."/>
            <person name="Chiniquy J."/>
            <person name="Lipzen A."/>
            <person name="Tritt A."/>
            <person name="Sun H."/>
            <person name="Haridas S."/>
            <person name="LaButti K."/>
            <person name="Ohm R.A."/>
            <person name="Kues U."/>
            <person name="Blanchette R.A."/>
            <person name="Grigoriev I.V."/>
            <person name="Minto R.E."/>
            <person name="Hibbett D.S."/>
        </authorList>
    </citation>
    <scope>NUCLEOTIDE SEQUENCE [LARGE SCALE GENOMIC DNA]</scope>
    <source>
        <strain evidence="14 15">ATCC 64428</strain>
    </source>
</reference>
<feature type="domain" description="Deacetylase sirtuin-type" evidence="13">
    <location>
        <begin position="17"/>
        <end position="282"/>
    </location>
</feature>
<feature type="binding site" evidence="11 12">
    <location>
        <position position="187"/>
    </location>
    <ligand>
        <name>Zn(2+)</name>
        <dbReference type="ChEBI" id="CHEBI:29105"/>
    </ligand>
</feature>
<feature type="binding site" evidence="10">
    <location>
        <begin position="132"/>
        <end position="135"/>
    </location>
    <ligand>
        <name>NAD(+)</name>
        <dbReference type="ChEBI" id="CHEBI:57540"/>
    </ligand>
</feature>
<feature type="binding site" evidence="10">
    <location>
        <position position="268"/>
    </location>
    <ligand>
        <name>NAD(+)</name>
        <dbReference type="ChEBI" id="CHEBI:57540"/>
    </ligand>
</feature>
<proteinExistence type="inferred from homology"/>
<keyword evidence="5 11" id="KW-0479">Metal-binding</keyword>
<dbReference type="GO" id="GO:0070403">
    <property type="term" value="F:NAD+ binding"/>
    <property type="evidence" value="ECO:0007669"/>
    <property type="project" value="InterPro"/>
</dbReference>
<evidence type="ECO:0000256" key="10">
    <source>
        <dbReference type="PIRSR" id="PIRSR037938-2"/>
    </source>
</evidence>
<dbReference type="EMBL" id="KN882063">
    <property type="protein sequence ID" value="KIY44940.1"/>
    <property type="molecule type" value="Genomic_DNA"/>
</dbReference>
<evidence type="ECO:0000256" key="3">
    <source>
        <dbReference type="ARBA" id="ARBA00012928"/>
    </source>
</evidence>
<evidence type="ECO:0000256" key="8">
    <source>
        <dbReference type="ARBA" id="ARBA00023128"/>
    </source>
</evidence>
<dbReference type="OrthoDB" id="420264at2759"/>
<evidence type="ECO:0000256" key="11">
    <source>
        <dbReference type="PIRSR" id="PIRSR037938-3"/>
    </source>
</evidence>
<accession>A0A0D7A2J5</accession>
<feature type="binding site" evidence="10">
    <location>
        <begin position="53"/>
        <end position="55"/>
    </location>
    <ligand>
        <name>NAD(+)</name>
        <dbReference type="ChEBI" id="CHEBI:57540"/>
    </ligand>
</feature>
<dbReference type="GO" id="GO:0005739">
    <property type="term" value="C:mitochondrion"/>
    <property type="evidence" value="ECO:0007669"/>
    <property type="project" value="UniProtKB-SubCell"/>
</dbReference>
<comment type="cofactor">
    <cofactor evidence="11">
        <name>Zn(2+)</name>
        <dbReference type="ChEBI" id="CHEBI:29105"/>
    </cofactor>
    <text evidence="11">Binds 1 zinc ion per subunit.</text>
</comment>
<dbReference type="InterPro" id="IPR003000">
    <property type="entry name" value="Sirtuin"/>
</dbReference>
<dbReference type="InterPro" id="IPR017328">
    <property type="entry name" value="Sirtuin_class_I"/>
</dbReference>
<dbReference type="PIRSF" id="PIRSF037938">
    <property type="entry name" value="SIR2_euk"/>
    <property type="match status" value="1"/>
</dbReference>
<evidence type="ECO:0000256" key="7">
    <source>
        <dbReference type="ARBA" id="ARBA00023027"/>
    </source>
</evidence>
<keyword evidence="8" id="KW-0496">Mitochondrion</keyword>
<evidence type="ECO:0000256" key="6">
    <source>
        <dbReference type="ARBA" id="ARBA00022833"/>
    </source>
</evidence>
<keyword evidence="7 10" id="KW-0520">NAD</keyword>